<name>A0ABP5DZ21_9MICO</name>
<comment type="caution">
    <text evidence="2">The sequence shown here is derived from an EMBL/GenBank/DDBJ whole genome shotgun (WGS) entry which is preliminary data.</text>
</comment>
<dbReference type="Proteomes" id="UP001500326">
    <property type="component" value="Unassembled WGS sequence"/>
</dbReference>
<organism evidence="2 3">
    <name type="scientific">Microbacterium pumilum</name>
    <dbReference type="NCBI Taxonomy" id="344165"/>
    <lineage>
        <taxon>Bacteria</taxon>
        <taxon>Bacillati</taxon>
        <taxon>Actinomycetota</taxon>
        <taxon>Actinomycetes</taxon>
        <taxon>Micrococcales</taxon>
        <taxon>Microbacteriaceae</taxon>
        <taxon>Microbacterium</taxon>
    </lineage>
</organism>
<dbReference type="PROSITE" id="PS51257">
    <property type="entry name" value="PROKAR_LIPOPROTEIN"/>
    <property type="match status" value="1"/>
</dbReference>
<proteinExistence type="predicted"/>
<evidence type="ECO:0000313" key="3">
    <source>
        <dbReference type="Proteomes" id="UP001500326"/>
    </source>
</evidence>
<feature type="signal peptide" evidence="1">
    <location>
        <begin position="1"/>
        <end position="28"/>
    </location>
</feature>
<keyword evidence="3" id="KW-1185">Reference proteome</keyword>
<dbReference type="EMBL" id="BAAAOH010000001">
    <property type="protein sequence ID" value="GAA1988017.1"/>
    <property type="molecule type" value="Genomic_DNA"/>
</dbReference>
<sequence length="411" mass="42613">MRSHFWGVVMGARALGICAVLILCGALAACAPPAADDGGPPTASAVLAIRAGEAEVDSGDGPEAAEDGQDLAPGDVVTAVGDGAIVELAWSDGSVTRLGPDTVFTVGSPGEPLSTRGVQEAGISWNRVADVDQDAGATVPYIVDVAEGERAGDRGSLFVIDCQATPCRIVGTGGSGADGSKTSFRRGGVTTEIVSGDPAAWNQLMVDEWAAANADLDVEAGFLPVAELFNGEDPSRGLVDGTYEVLRTDTGWNCAGQGCSSLRSRSLGETRTLAYRFHTDCPEEGGPCSTMVDTQAINTLTNEIIDSTVPLVSGAESFAWGTDDTGAVCIWTYADGSTAETGQTRNLIRWEVTPTHAEVIDGVYRVTELTGGSVASLKIVEHTSPAFPGCETLEYEWDSSADLVLTWAEEG</sequence>
<evidence type="ECO:0000313" key="2">
    <source>
        <dbReference type="EMBL" id="GAA1988017.1"/>
    </source>
</evidence>
<gene>
    <name evidence="2" type="ORF">GCM10009777_23420</name>
</gene>
<accession>A0ABP5DZ21</accession>
<reference evidence="3" key="1">
    <citation type="journal article" date="2019" name="Int. J. Syst. Evol. Microbiol.">
        <title>The Global Catalogue of Microorganisms (GCM) 10K type strain sequencing project: providing services to taxonomists for standard genome sequencing and annotation.</title>
        <authorList>
            <consortium name="The Broad Institute Genomics Platform"/>
            <consortium name="The Broad Institute Genome Sequencing Center for Infectious Disease"/>
            <person name="Wu L."/>
            <person name="Ma J."/>
        </authorList>
    </citation>
    <scope>NUCLEOTIDE SEQUENCE [LARGE SCALE GENOMIC DNA]</scope>
    <source>
        <strain evidence="3">JCM 14902</strain>
    </source>
</reference>
<evidence type="ECO:0000256" key="1">
    <source>
        <dbReference type="SAM" id="SignalP"/>
    </source>
</evidence>
<protein>
    <submittedName>
        <fullName evidence="2">Uncharacterized protein</fullName>
    </submittedName>
</protein>
<feature type="chain" id="PRO_5046811823" evidence="1">
    <location>
        <begin position="29"/>
        <end position="411"/>
    </location>
</feature>
<keyword evidence="1" id="KW-0732">Signal</keyword>